<reference evidence="2" key="1">
    <citation type="submission" date="2014-09" db="EMBL/GenBank/DDBJ databases">
        <authorList>
            <person name="Magalhaes I.L.F."/>
            <person name="Oliveira U."/>
            <person name="Santos F.R."/>
            <person name="Vidigal T.H.D.A."/>
            <person name="Brescovit A.D."/>
            <person name="Santos A.J."/>
        </authorList>
    </citation>
    <scope>NUCLEOTIDE SEQUENCE</scope>
    <source>
        <tissue evidence="2">Shoot tissue taken approximately 20 cm above the soil surface</tissue>
    </source>
</reference>
<sequence>MPGSPNLHPRPYNTNKCLKNEMMEQHGPQPEETSTTPIFSSKGTGEAEGSKISDTFGKLQQTNERLCFRGDKSTEYLLFDDDYTSTQDDEEALQFIRRSYTSAAVVDIANHLLTVHKLKPHINGGWLFGAVIDAYAHINDMENNYRPVVTTFQSRLLLGKKWIF</sequence>
<name>A0A0A8YEN8_ARUDO</name>
<feature type="compositionally biased region" description="Polar residues" evidence="1">
    <location>
        <begin position="31"/>
        <end position="43"/>
    </location>
</feature>
<evidence type="ECO:0000256" key="1">
    <source>
        <dbReference type="SAM" id="MobiDB-lite"/>
    </source>
</evidence>
<protein>
    <submittedName>
        <fullName evidence="2">Uncharacterized protein</fullName>
    </submittedName>
</protein>
<dbReference type="EMBL" id="GBRH01273286">
    <property type="protein sequence ID" value="JAD24609.1"/>
    <property type="molecule type" value="Transcribed_RNA"/>
</dbReference>
<accession>A0A0A8YEN8</accession>
<feature type="region of interest" description="Disordered" evidence="1">
    <location>
        <begin position="1"/>
        <end position="51"/>
    </location>
</feature>
<organism evidence="2">
    <name type="scientific">Arundo donax</name>
    <name type="common">Giant reed</name>
    <name type="synonym">Donax arundinaceus</name>
    <dbReference type="NCBI Taxonomy" id="35708"/>
    <lineage>
        <taxon>Eukaryota</taxon>
        <taxon>Viridiplantae</taxon>
        <taxon>Streptophyta</taxon>
        <taxon>Embryophyta</taxon>
        <taxon>Tracheophyta</taxon>
        <taxon>Spermatophyta</taxon>
        <taxon>Magnoliopsida</taxon>
        <taxon>Liliopsida</taxon>
        <taxon>Poales</taxon>
        <taxon>Poaceae</taxon>
        <taxon>PACMAD clade</taxon>
        <taxon>Arundinoideae</taxon>
        <taxon>Arundineae</taxon>
        <taxon>Arundo</taxon>
    </lineage>
</organism>
<reference evidence="2" key="2">
    <citation type="journal article" date="2015" name="Data Brief">
        <title>Shoot transcriptome of the giant reed, Arundo donax.</title>
        <authorList>
            <person name="Barrero R.A."/>
            <person name="Guerrero F.D."/>
            <person name="Moolhuijzen P."/>
            <person name="Goolsby J.A."/>
            <person name="Tidwell J."/>
            <person name="Bellgard S.E."/>
            <person name="Bellgard M.I."/>
        </authorList>
    </citation>
    <scope>NUCLEOTIDE SEQUENCE</scope>
    <source>
        <tissue evidence="2">Shoot tissue taken approximately 20 cm above the soil surface</tissue>
    </source>
</reference>
<proteinExistence type="predicted"/>
<evidence type="ECO:0000313" key="2">
    <source>
        <dbReference type="EMBL" id="JAD24609.1"/>
    </source>
</evidence>
<dbReference type="AlphaFoldDB" id="A0A0A8YEN8"/>